<evidence type="ECO:0000256" key="1">
    <source>
        <dbReference type="SAM" id="Phobius"/>
    </source>
</evidence>
<protein>
    <submittedName>
        <fullName evidence="2">Uncharacterized protein</fullName>
    </submittedName>
</protein>
<gene>
    <name evidence="2" type="ORF">HMPREF9628_01447</name>
</gene>
<comment type="caution">
    <text evidence="2">The sequence shown here is derived from an EMBL/GenBank/DDBJ whole genome shotgun (WGS) entry which is preliminary data.</text>
</comment>
<evidence type="ECO:0000313" key="2">
    <source>
        <dbReference type="EMBL" id="EHL19635.1"/>
    </source>
</evidence>
<feature type="transmembrane region" description="Helical" evidence="1">
    <location>
        <begin position="223"/>
        <end position="252"/>
    </location>
</feature>
<keyword evidence="1" id="KW-0472">Membrane</keyword>
<name>G9XBT0_9FIRM</name>
<dbReference type="EMBL" id="AFZG01000017">
    <property type="protein sequence ID" value="EHL19635.1"/>
    <property type="molecule type" value="Genomic_DNA"/>
</dbReference>
<proteinExistence type="predicted"/>
<accession>G9XBT0</accession>
<keyword evidence="1" id="KW-1133">Transmembrane helix</keyword>
<organism evidence="2 3">
    <name type="scientific">Peptoanaerobacter stomatis</name>
    <dbReference type="NCBI Taxonomy" id="796937"/>
    <lineage>
        <taxon>Bacteria</taxon>
        <taxon>Bacillati</taxon>
        <taxon>Bacillota</taxon>
        <taxon>Clostridia</taxon>
        <taxon>Peptostreptococcales</taxon>
        <taxon>Filifactoraceae</taxon>
        <taxon>Peptoanaerobacter</taxon>
    </lineage>
</organism>
<feature type="transmembrane region" description="Helical" evidence="1">
    <location>
        <begin position="101"/>
        <end position="120"/>
    </location>
</feature>
<dbReference type="Proteomes" id="UP000003379">
    <property type="component" value="Unassembled WGS sequence"/>
</dbReference>
<feature type="transmembrane region" description="Helical" evidence="1">
    <location>
        <begin position="306"/>
        <end position="328"/>
    </location>
</feature>
<dbReference type="RefSeq" id="WP_009529424.1">
    <property type="nucleotide sequence ID" value="NZ_JH414607.1"/>
</dbReference>
<keyword evidence="1" id="KW-0812">Transmembrane</keyword>
<feature type="transmembrane region" description="Helical" evidence="1">
    <location>
        <begin position="21"/>
        <end position="39"/>
    </location>
</feature>
<sequence>MLKPTYWLYRLSKNINIKKIFFIYSAIVVIFTLIKPFIFMNMATISQKLCLIPAGIWSILGPFLIVQFYNKYEDIICKLMRNEVGHKSTIIKNSLIDNKKINIAVSIIWISILLCVLLIFPQSLEFLYIYGYSDISYWIFIIIAIYLLQLTATGFSGVISCLLLIYRLNKNVDNNESYLYKLIEKEKDVADELIEFCFLASFYFSTGVLFIPTLMIYMNNANSFIVCIIILSAIILYSVFIFLSYIVPMFIIENTIKKYKKNKINDIKWKYDLAASNNKHIKVVSFYLQMKYINEEDITPESLERVLKIITVSVMPILIFIINNIGLIQDVMNFLNEYIGL</sequence>
<evidence type="ECO:0000313" key="3">
    <source>
        <dbReference type="Proteomes" id="UP000003379"/>
    </source>
</evidence>
<reference evidence="2 3" key="1">
    <citation type="submission" date="2011-08" db="EMBL/GenBank/DDBJ databases">
        <title>The Genome Sequence of Eubacteriaceae bacterium CM5.</title>
        <authorList>
            <consortium name="The Broad Institute Genome Sequencing Platform"/>
            <person name="Earl A."/>
            <person name="Ward D."/>
            <person name="Feldgarden M."/>
            <person name="Gevers D."/>
            <person name="Sizova M."/>
            <person name="Hazen A."/>
            <person name="Epstein S."/>
            <person name="Young S.K."/>
            <person name="Zeng Q."/>
            <person name="Gargeya S."/>
            <person name="Fitzgerald M."/>
            <person name="Haas B."/>
            <person name="Abouelleil A."/>
            <person name="Alvarado L."/>
            <person name="Arachchi H.M."/>
            <person name="Berlin A."/>
            <person name="Brown A."/>
            <person name="Chapman S.B."/>
            <person name="Chen Z."/>
            <person name="Dunbar C."/>
            <person name="Freedman E."/>
            <person name="Gearin G."/>
            <person name="Gellesch M."/>
            <person name="Goldberg J."/>
            <person name="Griggs A."/>
            <person name="Gujja S."/>
            <person name="Heiman D."/>
            <person name="Howarth C."/>
            <person name="Larson L."/>
            <person name="Lui A."/>
            <person name="MacDonald P.J.P."/>
            <person name="Montmayeur A."/>
            <person name="Murphy C."/>
            <person name="Neiman D."/>
            <person name="Pearson M."/>
            <person name="Priest M."/>
            <person name="Roberts A."/>
            <person name="Saif S."/>
            <person name="Shea T."/>
            <person name="Shenoy N."/>
            <person name="Sisk P."/>
            <person name="Stolte C."/>
            <person name="Sykes S."/>
            <person name="Wortman J."/>
            <person name="Nusbaum C."/>
            <person name="Birren B."/>
        </authorList>
    </citation>
    <scope>NUCLEOTIDE SEQUENCE [LARGE SCALE GENOMIC DNA]</scope>
    <source>
        <strain evidence="2 3">CM5</strain>
    </source>
</reference>
<feature type="transmembrane region" description="Helical" evidence="1">
    <location>
        <begin position="51"/>
        <end position="70"/>
    </location>
</feature>
<dbReference type="HOGENOM" id="CLU_813421_0_0_9"/>
<feature type="transmembrane region" description="Helical" evidence="1">
    <location>
        <begin position="135"/>
        <end position="166"/>
    </location>
</feature>
<dbReference type="AlphaFoldDB" id="G9XBT0"/>
<feature type="transmembrane region" description="Helical" evidence="1">
    <location>
        <begin position="193"/>
        <end position="217"/>
    </location>
</feature>